<organism evidence="5 6">
    <name type="scientific">Apilactobacillus ozensis DSM 23829 = JCM 17196</name>
    <dbReference type="NCBI Taxonomy" id="1423781"/>
    <lineage>
        <taxon>Bacteria</taxon>
        <taxon>Bacillati</taxon>
        <taxon>Bacillota</taxon>
        <taxon>Bacilli</taxon>
        <taxon>Lactobacillales</taxon>
        <taxon>Lactobacillaceae</taxon>
        <taxon>Apilactobacillus</taxon>
    </lineage>
</organism>
<dbReference type="Pfam" id="PF20463">
    <property type="entry name" value="PDH_C"/>
    <property type="match status" value="1"/>
</dbReference>
<dbReference type="Gene3D" id="1.10.3660.10">
    <property type="entry name" value="6-phosphogluconate dehydrogenase C-terminal like domain"/>
    <property type="match status" value="1"/>
</dbReference>
<dbReference type="GO" id="GO:0008977">
    <property type="term" value="F:prephenate dehydrogenase (NAD+) activity"/>
    <property type="evidence" value="ECO:0007669"/>
    <property type="project" value="InterPro"/>
</dbReference>
<dbReference type="Pfam" id="PF02153">
    <property type="entry name" value="PDH_N"/>
    <property type="match status" value="1"/>
</dbReference>
<dbReference type="Proteomes" id="UP000052012">
    <property type="component" value="Unassembled WGS sequence"/>
</dbReference>
<dbReference type="PANTHER" id="PTHR21363">
    <property type="entry name" value="PREPHENATE DEHYDROGENASE"/>
    <property type="match status" value="1"/>
</dbReference>
<proteinExistence type="inferred from homology"/>
<dbReference type="PATRIC" id="fig|1423781.4.peg.771"/>
<dbReference type="PANTHER" id="PTHR21363:SF0">
    <property type="entry name" value="PREPHENATE DEHYDROGENASE [NADP(+)]"/>
    <property type="match status" value="1"/>
</dbReference>
<dbReference type="InterPro" id="IPR003099">
    <property type="entry name" value="Prephen_DH"/>
</dbReference>
<accession>A0A0R2ATJ4</accession>
<dbReference type="InterPro" id="IPR036291">
    <property type="entry name" value="NAD(P)-bd_dom_sf"/>
</dbReference>
<dbReference type="EMBL" id="AYYQ01000036">
    <property type="protein sequence ID" value="KRM67595.1"/>
    <property type="molecule type" value="Genomic_DNA"/>
</dbReference>
<keyword evidence="6" id="KW-1185">Reference proteome</keyword>
<sequence length="282" mass="31536">MNVFISGLGLIGGSIAKIIAKSRVDTQITAFDIDKQNIDYLQKQNIVRYIDNFVQGAKSADIIILAASVNVIKQNLNELNKIKFDHSVLVTDVGSSKASILKMAEKLTNPKIKFLGGHPMSGSHLSGSQFSDINLFKKHYYFLVNQNATENQIDMFKALMRPANVIFKNMPASKHDDFVSLVSHLPHALIFNFMDSVSQEAKLLGVDLTLAGGGLYDTTRIAMGDAQMWTDVILNNSSKILEQLNIYEKNLQDFKHFMEEKDKDAIFSMIERANKARTEMEG</sequence>
<dbReference type="GO" id="GO:0004665">
    <property type="term" value="F:prephenate dehydrogenase (NADP+) activity"/>
    <property type="evidence" value="ECO:0007669"/>
    <property type="project" value="InterPro"/>
</dbReference>
<dbReference type="AlphaFoldDB" id="A0A0R2ATJ4"/>
<dbReference type="InterPro" id="IPR046825">
    <property type="entry name" value="PDH_C"/>
</dbReference>
<comment type="pathway">
    <text evidence="3">Amino-acid biosynthesis.</text>
</comment>
<comment type="caution">
    <text evidence="5">The sequence shown here is derived from an EMBL/GenBank/DDBJ whole genome shotgun (WGS) entry which is preliminary data.</text>
</comment>
<protein>
    <submittedName>
        <fullName evidence="5">Prephenate dehydrogenase</fullName>
    </submittedName>
</protein>
<evidence type="ECO:0000259" key="4">
    <source>
        <dbReference type="PROSITE" id="PS51176"/>
    </source>
</evidence>
<dbReference type="PROSITE" id="PS51176">
    <property type="entry name" value="PDH_ADH"/>
    <property type="match status" value="1"/>
</dbReference>
<comment type="similarity">
    <text evidence="1">Belongs to the prephenate/arogenate dehydrogenase family.</text>
</comment>
<evidence type="ECO:0000256" key="3">
    <source>
        <dbReference type="ARBA" id="ARBA00029440"/>
    </source>
</evidence>
<evidence type="ECO:0000256" key="1">
    <source>
        <dbReference type="ARBA" id="ARBA00007964"/>
    </source>
</evidence>
<dbReference type="OrthoDB" id="9802008at2"/>
<keyword evidence="2" id="KW-0560">Oxidoreductase</keyword>
<dbReference type="STRING" id="1423781.FD06_GL000747"/>
<dbReference type="Gene3D" id="3.40.50.720">
    <property type="entry name" value="NAD(P)-binding Rossmann-like Domain"/>
    <property type="match status" value="1"/>
</dbReference>
<gene>
    <name evidence="5" type="ORF">FD06_GL000747</name>
</gene>
<evidence type="ECO:0000256" key="2">
    <source>
        <dbReference type="ARBA" id="ARBA00023002"/>
    </source>
</evidence>
<reference evidence="5 6" key="1">
    <citation type="journal article" date="2015" name="Genome Announc.">
        <title>Expanding the biotechnology potential of lactobacilli through comparative genomics of 213 strains and associated genera.</title>
        <authorList>
            <person name="Sun Z."/>
            <person name="Harris H.M."/>
            <person name="McCann A."/>
            <person name="Guo C."/>
            <person name="Argimon S."/>
            <person name="Zhang W."/>
            <person name="Yang X."/>
            <person name="Jeffery I.B."/>
            <person name="Cooney J.C."/>
            <person name="Kagawa T.F."/>
            <person name="Liu W."/>
            <person name="Song Y."/>
            <person name="Salvetti E."/>
            <person name="Wrobel A."/>
            <person name="Rasinkangas P."/>
            <person name="Parkhill J."/>
            <person name="Rea M.C."/>
            <person name="O'Sullivan O."/>
            <person name="Ritari J."/>
            <person name="Douillard F.P."/>
            <person name="Paul Ross R."/>
            <person name="Yang R."/>
            <person name="Briner A.E."/>
            <person name="Felis G.E."/>
            <person name="de Vos W.M."/>
            <person name="Barrangou R."/>
            <person name="Klaenhammer T.R."/>
            <person name="Caufield P.W."/>
            <person name="Cui Y."/>
            <person name="Zhang H."/>
            <person name="O'Toole P.W."/>
        </authorList>
    </citation>
    <scope>NUCLEOTIDE SEQUENCE [LARGE SCALE GENOMIC DNA]</scope>
    <source>
        <strain evidence="5 6">DSM 23829</strain>
    </source>
</reference>
<dbReference type="SUPFAM" id="SSF48179">
    <property type="entry name" value="6-phosphogluconate dehydrogenase C-terminal domain-like"/>
    <property type="match status" value="1"/>
</dbReference>
<evidence type="ECO:0000313" key="6">
    <source>
        <dbReference type="Proteomes" id="UP000052012"/>
    </source>
</evidence>
<dbReference type="SUPFAM" id="SSF51735">
    <property type="entry name" value="NAD(P)-binding Rossmann-fold domains"/>
    <property type="match status" value="1"/>
</dbReference>
<evidence type="ECO:0000313" key="5">
    <source>
        <dbReference type="EMBL" id="KRM67595.1"/>
    </source>
</evidence>
<dbReference type="GO" id="GO:0006571">
    <property type="term" value="P:tyrosine biosynthetic process"/>
    <property type="evidence" value="ECO:0007669"/>
    <property type="project" value="InterPro"/>
</dbReference>
<dbReference type="InterPro" id="IPR050812">
    <property type="entry name" value="Preph/Arog_dehydrog"/>
</dbReference>
<feature type="domain" description="Prephenate/arogenate dehydrogenase" evidence="4">
    <location>
        <begin position="1"/>
        <end position="282"/>
    </location>
</feature>
<dbReference type="RefSeq" id="WP_054658533.1">
    <property type="nucleotide sequence ID" value="NZ_AYYQ01000036.1"/>
</dbReference>
<dbReference type="GO" id="GO:0070403">
    <property type="term" value="F:NAD+ binding"/>
    <property type="evidence" value="ECO:0007669"/>
    <property type="project" value="InterPro"/>
</dbReference>
<dbReference type="InterPro" id="IPR046826">
    <property type="entry name" value="PDH_N"/>
</dbReference>
<dbReference type="InterPro" id="IPR008927">
    <property type="entry name" value="6-PGluconate_DH-like_C_sf"/>
</dbReference>
<name>A0A0R2ATJ4_9LACO</name>